<gene>
    <name evidence="2" type="ORF">CSW08_05715</name>
</gene>
<evidence type="ECO:0000313" key="2">
    <source>
        <dbReference type="EMBL" id="PKQ45918.1"/>
    </source>
</evidence>
<organism evidence="2 3">
    <name type="scientific">Confluentibacter flavum</name>
    <dbReference type="NCBI Taxonomy" id="1909700"/>
    <lineage>
        <taxon>Bacteria</taxon>
        <taxon>Pseudomonadati</taxon>
        <taxon>Bacteroidota</taxon>
        <taxon>Flavobacteriia</taxon>
        <taxon>Flavobacteriales</taxon>
        <taxon>Flavobacteriaceae</taxon>
        <taxon>Confluentibacter</taxon>
    </lineage>
</organism>
<sequence>MVGIHKYNKNTNSFLEAASIKIWKIKVGFLLPHKKKTLYSKPNADATYMRMKEDHMQNGQLKPGYNAPTSNDFRRFH</sequence>
<reference evidence="2 3" key="1">
    <citation type="submission" date="2017-12" db="EMBL/GenBank/DDBJ databases">
        <title>Confluentibacter flavum sp. nov., isolated from the saline lake.</title>
        <authorList>
            <person name="Yu L."/>
        </authorList>
    </citation>
    <scope>NUCLEOTIDE SEQUENCE [LARGE SCALE GENOMIC DNA]</scope>
    <source>
        <strain evidence="2 3">3B</strain>
    </source>
</reference>
<keyword evidence="3" id="KW-1185">Reference proteome</keyword>
<dbReference type="EMBL" id="PJEO01000016">
    <property type="protein sequence ID" value="PKQ45918.1"/>
    <property type="molecule type" value="Genomic_DNA"/>
</dbReference>
<feature type="region of interest" description="Disordered" evidence="1">
    <location>
        <begin position="57"/>
        <end position="77"/>
    </location>
</feature>
<evidence type="ECO:0000256" key="1">
    <source>
        <dbReference type="SAM" id="MobiDB-lite"/>
    </source>
</evidence>
<protein>
    <submittedName>
        <fullName evidence="2">Uncharacterized protein</fullName>
    </submittedName>
</protein>
<comment type="caution">
    <text evidence="2">The sequence shown here is derived from an EMBL/GenBank/DDBJ whole genome shotgun (WGS) entry which is preliminary data.</text>
</comment>
<evidence type="ECO:0000313" key="3">
    <source>
        <dbReference type="Proteomes" id="UP000233435"/>
    </source>
</evidence>
<proteinExistence type="predicted"/>
<accession>A0A2N3HM48</accession>
<dbReference type="Proteomes" id="UP000233435">
    <property type="component" value="Unassembled WGS sequence"/>
</dbReference>
<name>A0A2N3HM48_9FLAO</name>
<dbReference type="AlphaFoldDB" id="A0A2N3HM48"/>